<proteinExistence type="predicted"/>
<dbReference type="EMBL" id="CP010951">
    <property type="protein sequence ID" value="AMO23249.1"/>
    <property type="molecule type" value="Genomic_DNA"/>
</dbReference>
<name>A0A127JTP7_9BURK</name>
<reference evidence="1 2" key="1">
    <citation type="journal article" date="2014" name="Int. J. Syst. Evol. Microbiol.">
        <title>Ramlibacter solisilvae sp. nov., isolated from forest soil, and emended description of the genus Ramlibacter.</title>
        <authorList>
            <person name="Lee H.J."/>
            <person name="Lee S.H."/>
            <person name="Lee S.S."/>
            <person name="Lee J.S."/>
            <person name="Kim Y."/>
            <person name="Kim S.C."/>
            <person name="Jeon C.O."/>
        </authorList>
    </citation>
    <scope>NUCLEOTIDE SEQUENCE [LARGE SCALE GENOMIC DNA]</scope>
    <source>
        <strain evidence="1 2">5-10</strain>
    </source>
</reference>
<sequence length="298" mass="33601">MSEDGEAEKLPALSFRYEPGGLQARFYHSTADYIELDLRMGGETTWVQAVEAGTGRSIGDEHRGAKPSVEHTVYFSSLWCAFPAFIRFLEAITIGVQECAFSWDPEGPYGRMKWYSSGGAEGSFRLQWSSGKYTIDQSTRVPTRDVVETLYTAFRAFAESDYEPFRYETLPEWDAYSLILADATLGDFARALATLSAAEATAVLMRAGQAMHDRGGDERVLPARCHSLEWFLLARHDANAGDSELPAAWDEWGEARRRHYLGSLWGRSTLGCWSGSDLRRLRSARIEEWLARKSPKRR</sequence>
<dbReference type="OrthoDB" id="9182473at2"/>
<keyword evidence="2" id="KW-1185">Reference proteome</keyword>
<accession>A0A127JTP7</accession>
<evidence type="ECO:0000313" key="2">
    <source>
        <dbReference type="Proteomes" id="UP000070433"/>
    </source>
</evidence>
<dbReference type="RefSeq" id="WP_061499035.1">
    <property type="nucleotide sequence ID" value="NZ_CP010951.1"/>
</dbReference>
<organism evidence="1 2">
    <name type="scientific">Ramlibacter tataouinensis</name>
    <dbReference type="NCBI Taxonomy" id="94132"/>
    <lineage>
        <taxon>Bacteria</taxon>
        <taxon>Pseudomonadati</taxon>
        <taxon>Pseudomonadota</taxon>
        <taxon>Betaproteobacteria</taxon>
        <taxon>Burkholderiales</taxon>
        <taxon>Comamonadaceae</taxon>
        <taxon>Ramlibacter</taxon>
    </lineage>
</organism>
<dbReference type="Proteomes" id="UP000070433">
    <property type="component" value="Chromosome"/>
</dbReference>
<dbReference type="AlphaFoldDB" id="A0A127JTP7"/>
<gene>
    <name evidence="1" type="ORF">UC35_10530</name>
</gene>
<protein>
    <submittedName>
        <fullName evidence="1">Uncharacterized protein</fullName>
    </submittedName>
</protein>
<evidence type="ECO:0000313" key="1">
    <source>
        <dbReference type="EMBL" id="AMO23249.1"/>
    </source>
</evidence>